<dbReference type="Proteomes" id="UP000789901">
    <property type="component" value="Unassembled WGS sequence"/>
</dbReference>
<dbReference type="Gene3D" id="3.40.50.150">
    <property type="entry name" value="Vaccinia Virus protein VP39"/>
    <property type="match status" value="1"/>
</dbReference>
<dbReference type="InterPro" id="IPR029063">
    <property type="entry name" value="SAM-dependent_MTases_sf"/>
</dbReference>
<dbReference type="EMBL" id="CAJVQB010005340">
    <property type="protein sequence ID" value="CAG8659215.1"/>
    <property type="molecule type" value="Genomic_DNA"/>
</dbReference>
<evidence type="ECO:0000313" key="2">
    <source>
        <dbReference type="EMBL" id="CAG8659215.1"/>
    </source>
</evidence>
<dbReference type="Gene3D" id="3.80.10.10">
    <property type="entry name" value="Ribonuclease Inhibitor"/>
    <property type="match status" value="1"/>
</dbReference>
<proteinExistence type="predicted"/>
<protein>
    <submittedName>
        <fullName evidence="2">38313_t:CDS:1</fullName>
    </submittedName>
</protein>
<name>A0ABN7USE2_GIGMA</name>
<keyword evidence="3" id="KW-1185">Reference proteome</keyword>
<dbReference type="SUPFAM" id="SSF53335">
    <property type="entry name" value="S-adenosyl-L-methionine-dependent methyltransferases"/>
    <property type="match status" value="1"/>
</dbReference>
<feature type="transmembrane region" description="Helical" evidence="1">
    <location>
        <begin position="264"/>
        <end position="284"/>
    </location>
</feature>
<keyword evidence="1" id="KW-1133">Transmembrane helix</keyword>
<organism evidence="2 3">
    <name type="scientific">Gigaspora margarita</name>
    <dbReference type="NCBI Taxonomy" id="4874"/>
    <lineage>
        <taxon>Eukaryota</taxon>
        <taxon>Fungi</taxon>
        <taxon>Fungi incertae sedis</taxon>
        <taxon>Mucoromycota</taxon>
        <taxon>Glomeromycotina</taxon>
        <taxon>Glomeromycetes</taxon>
        <taxon>Diversisporales</taxon>
        <taxon>Gigasporaceae</taxon>
        <taxon>Gigaspora</taxon>
    </lineage>
</organism>
<evidence type="ECO:0000313" key="3">
    <source>
        <dbReference type="Proteomes" id="UP000789901"/>
    </source>
</evidence>
<sequence length="627" mass="71906">MEELPQIPPLLRKTAESRSVYPINLTVNSRKFIEIHIDPHCFEGERKKYVSPELIYYFALKLDNQQFIPEDYEKGDKEIIEKISNPNYEVGNYILPKNASMEDRFKHEICQTILKYQQESQISYQEISRQIGLPFAKSMNILKGRINNFTLTELVNYLEKLTIPSDLPSKDKLKSLNLFGNEIQEVDFAELFTKFPKLEKINLGGNPLKAKNLDNLSAEQFGKLELISQGNQQQQNAQYLQTLIQGGSAAKTDDGKRSGNNTPLLIGGLVVFGLVAVAVGYLLGVNMKKENNNFDQFYTNPLTAKKLTSIFTEKLKELDYQKINFLEPSAGTGNFLEAIREINKNNSFIGKKILAFDIEPKSEKENIIKTNFLKVPLTKYLKKEKRNNYVVIGNPPFGKKGKLALNFINKSAEVIDTIGFILPLTFRRWSIHKNELAKQKLLQLDFAKLAQKNTITPDDWLGIRQGKHLEDRDVLQKGNNELIKNNFPTLTHNTYFRSPYGSQNFPDFLVFTSQFIIPIELKASKRAGNVIEEKLTVKGAESLIRVAFEQAKSLLLTNGGLDYFQHPKRKEIEDKDVIPGLRVVKNVKKVENDEKIEDKKRGSEWCWKMPITYLVAYRAALNIQRKW</sequence>
<reference evidence="2 3" key="1">
    <citation type="submission" date="2021-06" db="EMBL/GenBank/DDBJ databases">
        <authorList>
            <person name="Kallberg Y."/>
            <person name="Tangrot J."/>
            <person name="Rosling A."/>
        </authorList>
    </citation>
    <scope>NUCLEOTIDE SEQUENCE [LARGE SCALE GENOMIC DNA]</scope>
    <source>
        <strain evidence="2 3">120-4 pot B 10/14</strain>
    </source>
</reference>
<keyword evidence="1" id="KW-0812">Transmembrane</keyword>
<dbReference type="SUPFAM" id="SSF52047">
    <property type="entry name" value="RNI-like"/>
    <property type="match status" value="1"/>
</dbReference>
<dbReference type="InterPro" id="IPR032675">
    <property type="entry name" value="LRR_dom_sf"/>
</dbReference>
<keyword evidence="1" id="KW-0472">Membrane</keyword>
<gene>
    <name evidence="2" type="ORF">GMARGA_LOCUS9790</name>
</gene>
<accession>A0ABN7USE2</accession>
<comment type="caution">
    <text evidence="2">The sequence shown here is derived from an EMBL/GenBank/DDBJ whole genome shotgun (WGS) entry which is preliminary data.</text>
</comment>
<evidence type="ECO:0000256" key="1">
    <source>
        <dbReference type="SAM" id="Phobius"/>
    </source>
</evidence>